<dbReference type="STRING" id="1045775.SAMN05216378_2927"/>
<evidence type="ECO:0000256" key="3">
    <source>
        <dbReference type="ARBA" id="ARBA00012239"/>
    </source>
</evidence>
<comment type="similarity">
    <text evidence="2">Belongs to the class-V pyridoxal-phosphate-dependent aminotransferase family. NifS/IscS subfamily.</text>
</comment>
<evidence type="ECO:0000256" key="10">
    <source>
        <dbReference type="RuleBase" id="RU004504"/>
    </source>
</evidence>
<dbReference type="EC" id="2.8.1.7" evidence="3"/>
<evidence type="ECO:0000256" key="2">
    <source>
        <dbReference type="ARBA" id="ARBA00006490"/>
    </source>
</evidence>
<dbReference type="InterPro" id="IPR016454">
    <property type="entry name" value="Cysteine_dSase"/>
</dbReference>
<evidence type="ECO:0000256" key="7">
    <source>
        <dbReference type="ARBA" id="ARBA00023004"/>
    </source>
</evidence>
<dbReference type="InterPro" id="IPR015422">
    <property type="entry name" value="PyrdxlP-dep_Trfase_small"/>
</dbReference>
<dbReference type="InterPro" id="IPR015421">
    <property type="entry name" value="PyrdxlP-dep_Trfase_major"/>
</dbReference>
<sequence length="385" mass="41124">MQKYYFDHAATTPMHPDVAAAMLEVMAGPASNPSSMHAFGRAAKQKVNQARDLIAAALGCKPSELIFTSGGTESDNAAIIGAAAAMKKKGKTHIITSSAEHHAVLHTCEALADEGYEVTYLPVDQTGRVSIEEISAAIKPHTGLISIMHGNNEVGTLQPIEEIGELAHAHGVLFHVDAVQSFGTVSYRLSELPVDLMSFSAHKINGPQGVGALYLANGTPFEPIAHGGSQERKRRAGTENVAGITGFAKAVEICVNNRESKQLFLGKLRTEWVDKLKAALSGITEIVINGNAEHHLPNIINISFIGMDTETMLMNLDMEGIAAASGSACTSGSLERSHVLRAMNLPAERLNSAVRFSFGLGNTVEELEDAARKMATIVERIRTNH</sequence>
<evidence type="ECO:0000256" key="6">
    <source>
        <dbReference type="ARBA" id="ARBA00022898"/>
    </source>
</evidence>
<evidence type="ECO:0000313" key="13">
    <source>
        <dbReference type="Proteomes" id="UP000198855"/>
    </source>
</evidence>
<dbReference type="Pfam" id="PF00266">
    <property type="entry name" value="Aminotran_5"/>
    <property type="match status" value="1"/>
</dbReference>
<dbReference type="Gene3D" id="3.90.1150.10">
    <property type="entry name" value="Aspartate Aminotransferase, domain 1"/>
    <property type="match status" value="1"/>
</dbReference>
<dbReference type="Gene3D" id="3.40.640.10">
    <property type="entry name" value="Type I PLP-dependent aspartate aminotransferase-like (Major domain)"/>
    <property type="match status" value="1"/>
</dbReference>
<keyword evidence="7" id="KW-0408">Iron</keyword>
<keyword evidence="5" id="KW-0479">Metal-binding</keyword>
<feature type="domain" description="Aminotransferase class V" evidence="11">
    <location>
        <begin position="5"/>
        <end position="368"/>
    </location>
</feature>
<dbReference type="Gene3D" id="1.10.260.50">
    <property type="match status" value="1"/>
</dbReference>
<dbReference type="InterPro" id="IPR020578">
    <property type="entry name" value="Aminotrans_V_PyrdxlP_BS"/>
</dbReference>
<evidence type="ECO:0000259" key="11">
    <source>
        <dbReference type="Pfam" id="PF00266"/>
    </source>
</evidence>
<evidence type="ECO:0000256" key="4">
    <source>
        <dbReference type="ARBA" id="ARBA00022679"/>
    </source>
</evidence>
<dbReference type="AlphaFoldDB" id="A0A1I1Z2K1"/>
<dbReference type="GO" id="GO:0046872">
    <property type="term" value="F:metal ion binding"/>
    <property type="evidence" value="ECO:0007669"/>
    <property type="project" value="UniProtKB-KW"/>
</dbReference>
<dbReference type="PIRSF" id="PIRSF005572">
    <property type="entry name" value="NifS"/>
    <property type="match status" value="1"/>
</dbReference>
<name>A0A1I1Z2K1_9BACL</name>
<protein>
    <recommendedName>
        <fullName evidence="3">cysteine desulfurase</fullName>
        <ecNumber evidence="3">2.8.1.7</ecNumber>
    </recommendedName>
</protein>
<dbReference type="InterPro" id="IPR000192">
    <property type="entry name" value="Aminotrans_V_dom"/>
</dbReference>
<comment type="catalytic activity">
    <reaction evidence="9">
        <text>(sulfur carrier)-H + L-cysteine = (sulfur carrier)-SH + L-alanine</text>
        <dbReference type="Rhea" id="RHEA:43892"/>
        <dbReference type="Rhea" id="RHEA-COMP:14737"/>
        <dbReference type="Rhea" id="RHEA-COMP:14739"/>
        <dbReference type="ChEBI" id="CHEBI:29917"/>
        <dbReference type="ChEBI" id="CHEBI:35235"/>
        <dbReference type="ChEBI" id="CHEBI:57972"/>
        <dbReference type="ChEBI" id="CHEBI:64428"/>
        <dbReference type="EC" id="2.8.1.7"/>
    </reaction>
</comment>
<accession>A0A1I1Z2K1</accession>
<evidence type="ECO:0000313" key="12">
    <source>
        <dbReference type="EMBL" id="SFE26046.1"/>
    </source>
</evidence>
<gene>
    <name evidence="12" type="ORF">SAMN05216378_2927</name>
</gene>
<keyword evidence="6" id="KW-0663">Pyridoxal phosphate</keyword>
<keyword evidence="13" id="KW-1185">Reference proteome</keyword>
<evidence type="ECO:0000256" key="1">
    <source>
        <dbReference type="ARBA" id="ARBA00001933"/>
    </source>
</evidence>
<dbReference type="GO" id="GO:0031071">
    <property type="term" value="F:cysteine desulfurase activity"/>
    <property type="evidence" value="ECO:0007669"/>
    <property type="project" value="UniProtKB-EC"/>
</dbReference>
<dbReference type="GO" id="GO:0051536">
    <property type="term" value="F:iron-sulfur cluster binding"/>
    <property type="evidence" value="ECO:0007669"/>
    <property type="project" value="UniProtKB-KW"/>
</dbReference>
<dbReference type="PANTHER" id="PTHR11601:SF34">
    <property type="entry name" value="CYSTEINE DESULFURASE"/>
    <property type="match status" value="1"/>
</dbReference>
<dbReference type="SUPFAM" id="SSF53383">
    <property type="entry name" value="PLP-dependent transferases"/>
    <property type="match status" value="1"/>
</dbReference>
<dbReference type="OrthoDB" id="9808002at2"/>
<dbReference type="RefSeq" id="WP_091186094.1">
    <property type="nucleotide sequence ID" value="NZ_FOMT01000002.1"/>
</dbReference>
<dbReference type="PROSITE" id="PS00595">
    <property type="entry name" value="AA_TRANSFER_CLASS_5"/>
    <property type="match status" value="1"/>
</dbReference>
<evidence type="ECO:0000256" key="9">
    <source>
        <dbReference type="ARBA" id="ARBA00050776"/>
    </source>
</evidence>
<dbReference type="InterPro" id="IPR015424">
    <property type="entry name" value="PyrdxlP-dep_Trfase"/>
</dbReference>
<dbReference type="Proteomes" id="UP000198855">
    <property type="component" value="Unassembled WGS sequence"/>
</dbReference>
<evidence type="ECO:0000256" key="5">
    <source>
        <dbReference type="ARBA" id="ARBA00022723"/>
    </source>
</evidence>
<reference evidence="13" key="1">
    <citation type="submission" date="2016-10" db="EMBL/GenBank/DDBJ databases">
        <authorList>
            <person name="Varghese N."/>
            <person name="Submissions S."/>
        </authorList>
    </citation>
    <scope>NUCLEOTIDE SEQUENCE [LARGE SCALE GENOMIC DNA]</scope>
    <source>
        <strain evidence="13">CGMCC 1.10784</strain>
    </source>
</reference>
<evidence type="ECO:0000256" key="8">
    <source>
        <dbReference type="ARBA" id="ARBA00023014"/>
    </source>
</evidence>
<proteinExistence type="inferred from homology"/>
<keyword evidence="8" id="KW-0411">Iron-sulfur</keyword>
<keyword evidence="4" id="KW-0808">Transferase</keyword>
<dbReference type="FunFam" id="3.40.640.10:FF:000084">
    <property type="entry name" value="IscS-like cysteine desulfurase"/>
    <property type="match status" value="1"/>
</dbReference>
<comment type="cofactor">
    <cofactor evidence="1 10">
        <name>pyridoxal 5'-phosphate</name>
        <dbReference type="ChEBI" id="CHEBI:597326"/>
    </cofactor>
</comment>
<dbReference type="EMBL" id="FOMT01000002">
    <property type="protein sequence ID" value="SFE26046.1"/>
    <property type="molecule type" value="Genomic_DNA"/>
</dbReference>
<organism evidence="12 13">
    <name type="scientific">Paenibacillus catalpae</name>
    <dbReference type="NCBI Taxonomy" id="1045775"/>
    <lineage>
        <taxon>Bacteria</taxon>
        <taxon>Bacillati</taxon>
        <taxon>Bacillota</taxon>
        <taxon>Bacilli</taxon>
        <taxon>Bacillales</taxon>
        <taxon>Paenibacillaceae</taxon>
        <taxon>Paenibacillus</taxon>
    </lineage>
</organism>
<dbReference type="PANTHER" id="PTHR11601">
    <property type="entry name" value="CYSTEINE DESULFURYLASE FAMILY MEMBER"/>
    <property type="match status" value="1"/>
</dbReference>